<dbReference type="PIRSF" id="PIRSF000390">
    <property type="entry name" value="PLP_StrS"/>
    <property type="match status" value="1"/>
</dbReference>
<evidence type="ECO:0000256" key="2">
    <source>
        <dbReference type="ARBA" id="ARBA00037999"/>
    </source>
</evidence>
<dbReference type="InterPro" id="IPR015422">
    <property type="entry name" value="PyrdxlP-dep_Trfase_small"/>
</dbReference>
<evidence type="ECO:0000256" key="3">
    <source>
        <dbReference type="PIRSR" id="PIRSR000390-1"/>
    </source>
</evidence>
<evidence type="ECO:0000256" key="4">
    <source>
        <dbReference type="PIRSR" id="PIRSR000390-2"/>
    </source>
</evidence>
<feature type="active site" description="Proton acceptor" evidence="3">
    <location>
        <position position="192"/>
    </location>
</feature>
<dbReference type="Pfam" id="PF01041">
    <property type="entry name" value="DegT_DnrJ_EryC1"/>
    <property type="match status" value="1"/>
</dbReference>
<dbReference type="OrthoDB" id="9810913at2"/>
<dbReference type="GO" id="GO:0008483">
    <property type="term" value="F:transaminase activity"/>
    <property type="evidence" value="ECO:0007669"/>
    <property type="project" value="UniProtKB-KW"/>
</dbReference>
<dbReference type="eggNOG" id="COG0399">
    <property type="taxonomic scope" value="Bacteria"/>
</dbReference>
<dbReference type="InterPro" id="IPR015421">
    <property type="entry name" value="PyrdxlP-dep_Trfase_major"/>
</dbReference>
<sequence length="376" mass="39792">MGADSPKPVALNDLLRQTRALEAELSTSVNRVLASGWYILGRECAAFEAEFAAYCGAGHCVTVANGTDALELALRSLGIGPGDLVATVANAGGYSTTAIRAAGGEPFYIDIDPATMNMSAADLAARLTPRVRAVIATHLYGRMADLPALLAVTGGAGIPLVEDCAQAHGAAIGGRKAGSWGALACFSFYPTKNLGALGDGGAVTTSDAQLADRVRSLRQYGWSGKYRCAEYGRNSRMDEMQAAILRAKLPHLDGWNARRREIAARYNAALAGQPVECPRDLGEGSVAHLYVIRCEDRDRVRAELSAGGIATDIHYPIPDHLQEAARDTPAARVALPATERAAREILTLPCYAELEDEEIRAVCAELEALGKESRVG</sequence>
<evidence type="ECO:0000256" key="5">
    <source>
        <dbReference type="RuleBase" id="RU004508"/>
    </source>
</evidence>
<evidence type="ECO:0000313" key="6">
    <source>
        <dbReference type="EMBL" id="ABJ83327.1"/>
    </source>
</evidence>
<keyword evidence="6" id="KW-0032">Aminotransferase</keyword>
<dbReference type="InterPro" id="IPR015424">
    <property type="entry name" value="PyrdxlP-dep_Trfase"/>
</dbReference>
<dbReference type="PANTHER" id="PTHR30244">
    <property type="entry name" value="TRANSAMINASE"/>
    <property type="match status" value="1"/>
</dbReference>
<dbReference type="AlphaFoldDB" id="Q025J2"/>
<keyword evidence="6" id="KW-0808">Transferase</keyword>
<evidence type="ECO:0000256" key="1">
    <source>
        <dbReference type="ARBA" id="ARBA00022898"/>
    </source>
</evidence>
<dbReference type="InParanoid" id="Q025J2"/>
<dbReference type="STRING" id="234267.Acid_2338"/>
<comment type="similarity">
    <text evidence="2 5">Belongs to the DegT/DnrJ/EryC1 family.</text>
</comment>
<dbReference type="InterPro" id="IPR000653">
    <property type="entry name" value="DegT/StrS_aminotransferase"/>
</dbReference>
<dbReference type="SUPFAM" id="SSF53383">
    <property type="entry name" value="PLP-dependent transferases"/>
    <property type="match status" value="1"/>
</dbReference>
<keyword evidence="1 4" id="KW-0663">Pyridoxal phosphate</keyword>
<proteinExistence type="inferred from homology"/>
<dbReference type="EMBL" id="CP000473">
    <property type="protein sequence ID" value="ABJ83327.1"/>
    <property type="molecule type" value="Genomic_DNA"/>
</dbReference>
<feature type="modified residue" description="N6-(pyridoxal phosphate)lysine" evidence="4">
    <location>
        <position position="192"/>
    </location>
</feature>
<name>Q025J2_SOLUE</name>
<dbReference type="Gene3D" id="3.90.1150.10">
    <property type="entry name" value="Aspartate Aminotransferase, domain 1"/>
    <property type="match status" value="1"/>
</dbReference>
<dbReference type="PANTHER" id="PTHR30244:SF36">
    <property type="entry name" value="3-OXO-GLUCOSE-6-PHOSPHATE:GLUTAMATE AMINOTRANSFERASE"/>
    <property type="match status" value="1"/>
</dbReference>
<gene>
    <name evidence="6" type="ordered locus">Acid_2338</name>
</gene>
<dbReference type="GO" id="GO:0000271">
    <property type="term" value="P:polysaccharide biosynthetic process"/>
    <property type="evidence" value="ECO:0007669"/>
    <property type="project" value="TreeGrafter"/>
</dbReference>
<protein>
    <submittedName>
        <fullName evidence="6">DegT/DnrJ/EryC1/StrS aminotransferase</fullName>
    </submittedName>
</protein>
<accession>Q025J2</accession>
<dbReference type="GO" id="GO:0030170">
    <property type="term" value="F:pyridoxal phosphate binding"/>
    <property type="evidence" value="ECO:0007669"/>
    <property type="project" value="TreeGrafter"/>
</dbReference>
<reference evidence="6" key="1">
    <citation type="submission" date="2006-10" db="EMBL/GenBank/DDBJ databases">
        <title>Complete sequence of Solibacter usitatus Ellin6076.</title>
        <authorList>
            <consortium name="US DOE Joint Genome Institute"/>
            <person name="Copeland A."/>
            <person name="Lucas S."/>
            <person name="Lapidus A."/>
            <person name="Barry K."/>
            <person name="Detter J.C."/>
            <person name="Glavina del Rio T."/>
            <person name="Hammon N."/>
            <person name="Israni S."/>
            <person name="Dalin E."/>
            <person name="Tice H."/>
            <person name="Pitluck S."/>
            <person name="Thompson L.S."/>
            <person name="Brettin T."/>
            <person name="Bruce D."/>
            <person name="Han C."/>
            <person name="Tapia R."/>
            <person name="Gilna P."/>
            <person name="Schmutz J."/>
            <person name="Larimer F."/>
            <person name="Land M."/>
            <person name="Hauser L."/>
            <person name="Kyrpides N."/>
            <person name="Mikhailova N."/>
            <person name="Janssen P.H."/>
            <person name="Kuske C.R."/>
            <person name="Richardson P."/>
        </authorList>
    </citation>
    <scope>NUCLEOTIDE SEQUENCE</scope>
    <source>
        <strain evidence="6">Ellin6076</strain>
    </source>
</reference>
<dbReference type="KEGG" id="sus:Acid_2338"/>
<dbReference type="Gene3D" id="3.40.640.10">
    <property type="entry name" value="Type I PLP-dependent aspartate aminotransferase-like (Major domain)"/>
    <property type="match status" value="1"/>
</dbReference>
<dbReference type="HOGENOM" id="CLU_033332_6_0_0"/>
<dbReference type="CDD" id="cd00616">
    <property type="entry name" value="AHBA_syn"/>
    <property type="match status" value="1"/>
</dbReference>
<organism evidence="6">
    <name type="scientific">Solibacter usitatus (strain Ellin6076)</name>
    <dbReference type="NCBI Taxonomy" id="234267"/>
    <lineage>
        <taxon>Bacteria</taxon>
        <taxon>Pseudomonadati</taxon>
        <taxon>Acidobacteriota</taxon>
        <taxon>Terriglobia</taxon>
        <taxon>Bryobacterales</taxon>
        <taxon>Solibacteraceae</taxon>
        <taxon>Candidatus Solibacter</taxon>
    </lineage>
</organism>